<dbReference type="Proteomes" id="UP000287168">
    <property type="component" value="Unassembled WGS sequence"/>
</dbReference>
<evidence type="ECO:0000256" key="1">
    <source>
        <dbReference type="ARBA" id="ARBA00022722"/>
    </source>
</evidence>
<proteinExistence type="predicted"/>
<reference evidence="5 6" key="1">
    <citation type="journal article" date="2015" name="Int. J. Syst. Evol. Microbiol.">
        <title>Gemmobacter intermedius sp. nov., isolated from a white stork (Ciconia ciconia).</title>
        <authorList>
            <person name="Kampfer P."/>
            <person name="Jerzak L."/>
            <person name="Wilharm G."/>
            <person name="Golke J."/>
            <person name="Busse H.J."/>
            <person name="Glaeser S.P."/>
        </authorList>
    </citation>
    <scope>NUCLEOTIDE SEQUENCE [LARGE SCALE GENOMIC DNA]</scope>
    <source>
        <strain evidence="5 6">119/4</strain>
    </source>
</reference>
<dbReference type="InterPro" id="IPR011335">
    <property type="entry name" value="Restrct_endonuc-II-like"/>
</dbReference>
<dbReference type="AlphaFoldDB" id="A0A444MF96"/>
<evidence type="ECO:0000256" key="2">
    <source>
        <dbReference type="ARBA" id="ARBA00022759"/>
    </source>
</evidence>
<sequence>MKTLPVSQVISGHIDFPLLSGLAGEIIRLAGGESELRSWFPKMLRSAVDDVVDTANTRRRSYGELEKTEKTYLGTRVEILVRGKLRLPKGRLDFLVAGRDVDMKFTITGNWMIPSEALGHVCLVAALDEQNSRCHLGIFVARPEYLTGGVNRDGKKSVSSFGFSQILWLLKNEPVEENFWRSIPAELVDEVFNAATGNDRIVSLFRGVLDRPVGRRVVEEAAAQKDFMRRLRADKSRGTRGRLLAEGIVLLNGTYDAALISDLGLPHCGQSEFISHRVQSHEVAVCARHGWNVAAFDVAP</sequence>
<gene>
    <name evidence="5" type="ORF">EP867_04405</name>
</gene>
<comment type="caution">
    <text evidence="5">The sequence shown here is derived from an EMBL/GenBank/DDBJ whole genome shotgun (WGS) entry which is preliminary data.</text>
</comment>
<keyword evidence="3" id="KW-0378">Hydrolase</keyword>
<dbReference type="SUPFAM" id="SSF52980">
    <property type="entry name" value="Restriction endonuclease-like"/>
    <property type="match status" value="1"/>
</dbReference>
<dbReference type="OrthoDB" id="9179812at2"/>
<accession>A0A444MF96</accession>
<dbReference type="GO" id="GO:0009307">
    <property type="term" value="P:DNA restriction-modification system"/>
    <property type="evidence" value="ECO:0007669"/>
    <property type="project" value="InterPro"/>
</dbReference>
<name>A0A444MF96_9RHOB</name>
<dbReference type="Gene3D" id="3.40.600.10">
    <property type="entry name" value="DNA mismatch repair MutH/Restriction endonuclease, type II"/>
    <property type="match status" value="1"/>
</dbReference>
<protein>
    <recommendedName>
        <fullName evidence="4">Type II restriction enzyme NaeI domain-containing protein</fullName>
    </recommendedName>
</protein>
<feature type="domain" description="Type II restriction enzyme NaeI" evidence="4">
    <location>
        <begin position="41"/>
        <end position="282"/>
    </location>
</feature>
<keyword evidence="6" id="KW-1185">Reference proteome</keyword>
<evidence type="ECO:0000313" key="6">
    <source>
        <dbReference type="Proteomes" id="UP000287168"/>
    </source>
</evidence>
<evidence type="ECO:0000313" key="5">
    <source>
        <dbReference type="EMBL" id="RWY43649.1"/>
    </source>
</evidence>
<dbReference type="Pfam" id="PF09126">
    <property type="entry name" value="NaeI"/>
    <property type="match status" value="1"/>
</dbReference>
<evidence type="ECO:0000256" key="3">
    <source>
        <dbReference type="ARBA" id="ARBA00022801"/>
    </source>
</evidence>
<dbReference type="EMBL" id="SBLC01000004">
    <property type="protein sequence ID" value="RWY43649.1"/>
    <property type="molecule type" value="Genomic_DNA"/>
</dbReference>
<dbReference type="GO" id="GO:0009036">
    <property type="term" value="F:type II site-specific deoxyribonuclease activity"/>
    <property type="evidence" value="ECO:0007669"/>
    <property type="project" value="InterPro"/>
</dbReference>
<dbReference type="RefSeq" id="WP_128486984.1">
    <property type="nucleotide sequence ID" value="NZ_JBHLXB010000008.1"/>
</dbReference>
<dbReference type="InterPro" id="IPR015210">
    <property type="entry name" value="NaeI"/>
</dbReference>
<dbReference type="InterPro" id="IPR037057">
    <property type="entry name" value="DNA_rep_MutH/T2_RE_sf"/>
</dbReference>
<organism evidence="5 6">
    <name type="scientific">Falsigemmobacter intermedius</name>
    <dbReference type="NCBI Taxonomy" id="1553448"/>
    <lineage>
        <taxon>Bacteria</taxon>
        <taxon>Pseudomonadati</taxon>
        <taxon>Pseudomonadota</taxon>
        <taxon>Alphaproteobacteria</taxon>
        <taxon>Rhodobacterales</taxon>
        <taxon>Paracoccaceae</taxon>
        <taxon>Falsigemmobacter</taxon>
    </lineage>
</organism>
<dbReference type="CDD" id="cd22338">
    <property type="entry name" value="NaeI-like"/>
    <property type="match status" value="1"/>
</dbReference>
<evidence type="ECO:0000259" key="4">
    <source>
        <dbReference type="Pfam" id="PF09126"/>
    </source>
</evidence>
<dbReference type="InterPro" id="IPR036388">
    <property type="entry name" value="WH-like_DNA-bd_sf"/>
</dbReference>
<dbReference type="Gene3D" id="1.10.10.10">
    <property type="entry name" value="Winged helix-like DNA-binding domain superfamily/Winged helix DNA-binding domain"/>
    <property type="match status" value="1"/>
</dbReference>
<dbReference type="GO" id="GO:0003677">
    <property type="term" value="F:DNA binding"/>
    <property type="evidence" value="ECO:0007669"/>
    <property type="project" value="InterPro"/>
</dbReference>
<keyword evidence="1" id="KW-0540">Nuclease</keyword>
<keyword evidence="2" id="KW-0255">Endonuclease</keyword>